<dbReference type="AlphaFoldDB" id="A0A0L0BYM6"/>
<dbReference type="EMBL" id="JRES01001150">
    <property type="protein sequence ID" value="KNC25142.1"/>
    <property type="molecule type" value="Genomic_DNA"/>
</dbReference>
<feature type="non-terminal residue" evidence="1">
    <location>
        <position position="119"/>
    </location>
</feature>
<evidence type="ECO:0000313" key="2">
    <source>
        <dbReference type="Proteomes" id="UP000037069"/>
    </source>
</evidence>
<name>A0A0L0BYM6_LUCCU</name>
<dbReference type="Pfam" id="PF15992">
    <property type="entry name" value="DUF4769"/>
    <property type="match status" value="1"/>
</dbReference>
<comment type="caution">
    <text evidence="1">The sequence shown here is derived from an EMBL/GenBank/DDBJ whole genome shotgun (WGS) entry which is preliminary data.</text>
</comment>
<organism evidence="1 2">
    <name type="scientific">Lucilia cuprina</name>
    <name type="common">Green bottle fly</name>
    <name type="synonym">Australian sheep blowfly</name>
    <dbReference type="NCBI Taxonomy" id="7375"/>
    <lineage>
        <taxon>Eukaryota</taxon>
        <taxon>Metazoa</taxon>
        <taxon>Ecdysozoa</taxon>
        <taxon>Arthropoda</taxon>
        <taxon>Hexapoda</taxon>
        <taxon>Insecta</taxon>
        <taxon>Pterygota</taxon>
        <taxon>Neoptera</taxon>
        <taxon>Endopterygota</taxon>
        <taxon>Diptera</taxon>
        <taxon>Brachycera</taxon>
        <taxon>Muscomorpha</taxon>
        <taxon>Oestroidea</taxon>
        <taxon>Calliphoridae</taxon>
        <taxon>Luciliinae</taxon>
        <taxon>Lucilia</taxon>
    </lineage>
</organism>
<reference evidence="1 2" key="1">
    <citation type="journal article" date="2015" name="Nat. Commun.">
        <title>Lucilia cuprina genome unlocks parasitic fly biology to underpin future interventions.</title>
        <authorList>
            <person name="Anstead C.A."/>
            <person name="Korhonen P.K."/>
            <person name="Young N.D."/>
            <person name="Hall R.S."/>
            <person name="Jex A.R."/>
            <person name="Murali S.C."/>
            <person name="Hughes D.S."/>
            <person name="Lee S.F."/>
            <person name="Perry T."/>
            <person name="Stroehlein A.J."/>
            <person name="Ansell B.R."/>
            <person name="Breugelmans B."/>
            <person name="Hofmann A."/>
            <person name="Qu J."/>
            <person name="Dugan S."/>
            <person name="Lee S.L."/>
            <person name="Chao H."/>
            <person name="Dinh H."/>
            <person name="Han Y."/>
            <person name="Doddapaneni H.V."/>
            <person name="Worley K.C."/>
            <person name="Muzny D.M."/>
            <person name="Ioannidis P."/>
            <person name="Waterhouse R.M."/>
            <person name="Zdobnov E.M."/>
            <person name="James P.J."/>
            <person name="Bagnall N.H."/>
            <person name="Kotze A.C."/>
            <person name="Gibbs R.A."/>
            <person name="Richards S."/>
            <person name="Batterham P."/>
            <person name="Gasser R.B."/>
        </authorList>
    </citation>
    <scope>NUCLEOTIDE SEQUENCE [LARGE SCALE GENOMIC DNA]</scope>
    <source>
        <strain evidence="1 2">LS</strain>
        <tissue evidence="1">Full body</tissue>
    </source>
</reference>
<keyword evidence="2" id="KW-1185">Reference proteome</keyword>
<protein>
    <submittedName>
        <fullName evidence="1">Uncharacterized protein</fullName>
    </submittedName>
</protein>
<gene>
    <name evidence="1" type="ORF">FF38_00800</name>
</gene>
<accession>A0A0L0BYM6</accession>
<sequence>MENEPQQNEEEQQLYSLLSSWNLLQLFDKLKEQQCYVSVLKVIKTHQIEKVVANVPVGLAILFEHCLETWRSEIKLPIKCSTPDNISFSSEYSNCSKEKHEFNEDLQFILMKSKNGQSL</sequence>
<proteinExistence type="predicted"/>
<dbReference type="Proteomes" id="UP000037069">
    <property type="component" value="Unassembled WGS sequence"/>
</dbReference>
<evidence type="ECO:0000313" key="1">
    <source>
        <dbReference type="EMBL" id="KNC25142.1"/>
    </source>
</evidence>
<dbReference type="InterPro" id="IPR031934">
    <property type="entry name" value="DUF4769"/>
</dbReference>